<organism evidence="1 2">
    <name type="scientific">Elysia crispata</name>
    <name type="common">lettuce slug</name>
    <dbReference type="NCBI Taxonomy" id="231223"/>
    <lineage>
        <taxon>Eukaryota</taxon>
        <taxon>Metazoa</taxon>
        <taxon>Spiralia</taxon>
        <taxon>Lophotrochozoa</taxon>
        <taxon>Mollusca</taxon>
        <taxon>Gastropoda</taxon>
        <taxon>Heterobranchia</taxon>
        <taxon>Euthyneura</taxon>
        <taxon>Panpulmonata</taxon>
        <taxon>Sacoglossa</taxon>
        <taxon>Placobranchoidea</taxon>
        <taxon>Plakobranchidae</taxon>
        <taxon>Elysia</taxon>
    </lineage>
</organism>
<protein>
    <submittedName>
        <fullName evidence="1">Uncharacterized protein</fullName>
    </submittedName>
</protein>
<sequence length="134" mass="14884">MTSPRPGAIPGLHSWPQIFEFLACSALLATEQGWFTTTAASPLPDHVTRVSRIARTHFAPQCGSRADYTTEPIIHPTKCDSVATRANNQRYREMAGACVMDAQIGTHAHKPKQPIVPEDYIVTRPERAKSRIEF</sequence>
<keyword evidence="2" id="KW-1185">Reference proteome</keyword>
<evidence type="ECO:0000313" key="2">
    <source>
        <dbReference type="Proteomes" id="UP001283361"/>
    </source>
</evidence>
<name>A0AAE1A656_9GAST</name>
<reference evidence="1" key="1">
    <citation type="journal article" date="2023" name="G3 (Bethesda)">
        <title>A reference genome for the long-term kleptoplast-retaining sea slug Elysia crispata morphotype clarki.</title>
        <authorList>
            <person name="Eastman K.E."/>
            <person name="Pendleton A.L."/>
            <person name="Shaikh M.A."/>
            <person name="Suttiyut T."/>
            <person name="Ogas R."/>
            <person name="Tomko P."/>
            <person name="Gavelis G."/>
            <person name="Widhalm J.R."/>
            <person name="Wisecaver J.H."/>
        </authorList>
    </citation>
    <scope>NUCLEOTIDE SEQUENCE</scope>
    <source>
        <strain evidence="1">ECLA1</strain>
    </source>
</reference>
<comment type="caution">
    <text evidence="1">The sequence shown here is derived from an EMBL/GenBank/DDBJ whole genome shotgun (WGS) entry which is preliminary data.</text>
</comment>
<dbReference type="EMBL" id="JAWDGP010002657">
    <property type="protein sequence ID" value="KAK3781166.1"/>
    <property type="molecule type" value="Genomic_DNA"/>
</dbReference>
<gene>
    <name evidence="1" type="ORF">RRG08_020107</name>
</gene>
<evidence type="ECO:0000313" key="1">
    <source>
        <dbReference type="EMBL" id="KAK3781166.1"/>
    </source>
</evidence>
<accession>A0AAE1A656</accession>
<proteinExistence type="predicted"/>
<dbReference type="Proteomes" id="UP001283361">
    <property type="component" value="Unassembled WGS sequence"/>
</dbReference>
<dbReference type="AlphaFoldDB" id="A0AAE1A656"/>